<sequence length="102" mass="11674">MGTRPGERVMQPDYGCRLHDLVFDPMTAETEAEIEVAITRAILFFEPRIVLNSVQVADDWRAGTLRIRLEFRVRSTNARHNRVFPFYRTEGTLISAPPEPGT</sequence>
<dbReference type="EMBL" id="SLXP01000008">
    <property type="protein sequence ID" value="TCP40184.1"/>
    <property type="molecule type" value="Genomic_DNA"/>
</dbReference>
<feature type="domain" description="IraD/Gp25-like" evidence="1">
    <location>
        <begin position="2"/>
        <end position="77"/>
    </location>
</feature>
<evidence type="ECO:0000259" key="1">
    <source>
        <dbReference type="Pfam" id="PF04965"/>
    </source>
</evidence>
<dbReference type="SUPFAM" id="SSF160719">
    <property type="entry name" value="gpW/gp25-like"/>
    <property type="match status" value="1"/>
</dbReference>
<name>A0A4R2PXY1_9RHOB</name>
<proteinExistence type="predicted"/>
<dbReference type="InterPro" id="IPR007048">
    <property type="entry name" value="IraD/Gp25-like"/>
</dbReference>
<dbReference type="Gene3D" id="3.10.450.40">
    <property type="match status" value="1"/>
</dbReference>
<comment type="caution">
    <text evidence="2">The sequence shown here is derived from an EMBL/GenBank/DDBJ whole genome shotgun (WGS) entry which is preliminary data.</text>
</comment>
<reference evidence="2 3" key="1">
    <citation type="submission" date="2019-03" db="EMBL/GenBank/DDBJ databases">
        <title>Genomic Encyclopedia of Type Strains, Phase IV (KMG-IV): sequencing the most valuable type-strain genomes for metagenomic binning, comparative biology and taxonomic classification.</title>
        <authorList>
            <person name="Goeker M."/>
        </authorList>
    </citation>
    <scope>NUCLEOTIDE SEQUENCE [LARGE SCALE GENOMIC DNA]</scope>
    <source>
        <strain evidence="2 3">DSM 18063</strain>
    </source>
</reference>
<keyword evidence="3" id="KW-1185">Reference proteome</keyword>
<protein>
    <recommendedName>
        <fullName evidence="1">IraD/Gp25-like domain-containing protein</fullName>
    </recommendedName>
</protein>
<evidence type="ECO:0000313" key="3">
    <source>
        <dbReference type="Proteomes" id="UP000294835"/>
    </source>
</evidence>
<gene>
    <name evidence="2" type="ORF">EV662_10858</name>
</gene>
<dbReference type="AlphaFoldDB" id="A0A4R2PXY1"/>
<dbReference type="Proteomes" id="UP000294835">
    <property type="component" value="Unassembled WGS sequence"/>
</dbReference>
<organism evidence="2 3">
    <name type="scientific">Rhodovulum marinum</name>
    <dbReference type="NCBI Taxonomy" id="320662"/>
    <lineage>
        <taxon>Bacteria</taxon>
        <taxon>Pseudomonadati</taxon>
        <taxon>Pseudomonadota</taxon>
        <taxon>Alphaproteobacteria</taxon>
        <taxon>Rhodobacterales</taxon>
        <taxon>Paracoccaceae</taxon>
        <taxon>Rhodovulum</taxon>
    </lineage>
</organism>
<dbReference type="RefSeq" id="WP_243695845.1">
    <property type="nucleotide sequence ID" value="NZ_SLXP01000008.1"/>
</dbReference>
<dbReference type="Pfam" id="PF04965">
    <property type="entry name" value="GPW_gp25"/>
    <property type="match status" value="1"/>
</dbReference>
<evidence type="ECO:0000313" key="2">
    <source>
        <dbReference type="EMBL" id="TCP40184.1"/>
    </source>
</evidence>
<accession>A0A4R2PXY1</accession>